<dbReference type="InterPro" id="IPR002347">
    <property type="entry name" value="SDR_fam"/>
</dbReference>
<dbReference type="PANTHER" id="PTHR24321">
    <property type="entry name" value="DEHYDROGENASES, SHORT CHAIN"/>
    <property type="match status" value="1"/>
</dbReference>
<keyword evidence="5" id="KW-1185">Reference proteome</keyword>
<dbReference type="PRINTS" id="PR00080">
    <property type="entry name" value="SDRFAMILY"/>
</dbReference>
<evidence type="ECO:0000313" key="4">
    <source>
        <dbReference type="EMBL" id="MEP0946706.1"/>
    </source>
</evidence>
<dbReference type="InterPro" id="IPR036291">
    <property type="entry name" value="NAD(P)-bd_dom_sf"/>
</dbReference>
<dbReference type="Pfam" id="PF00106">
    <property type="entry name" value="adh_short"/>
    <property type="match status" value="1"/>
</dbReference>
<reference evidence="4 5" key="1">
    <citation type="submission" date="2022-04" db="EMBL/GenBank/DDBJ databases">
        <title>Positive selection, recombination, and allopatry shape intraspecific diversity of widespread and dominant cyanobacteria.</title>
        <authorList>
            <person name="Wei J."/>
            <person name="Shu W."/>
            <person name="Hu C."/>
        </authorList>
    </citation>
    <scope>NUCLEOTIDE SEQUENCE [LARGE SCALE GENOMIC DNA]</scope>
    <source>
        <strain evidence="4 5">DQ-A4</strain>
    </source>
</reference>
<comment type="caution">
    <text evidence="4">The sequence shown here is derived from an EMBL/GenBank/DDBJ whole genome shotgun (WGS) entry which is preliminary data.</text>
</comment>
<proteinExistence type="inferred from homology"/>
<sequence>MELGIKDKVAVITGGDSGIGRATAKLLAHEGVKVALIDKTTTQLQDTVDEVSAIGEALAVQADLRSLADIEAAQKEILSHFGQVDILVNCAGITGATGDFLDIGDDDWQQALDINLMGAVRVCRTFIPAMREAGWGRVVLVASEDAVQPYIDEMPYCASKAGVLNFAKNLSKAYAQDGVLVNSVAPAFIATPMTDAMMEQRAKKMGTTVDQAIATFLDEERPHLELKRRGKAEEVAAVIAFLCSQQSSFVVGANYRVDGGSVAGVGL</sequence>
<dbReference type="Proteomes" id="UP001482513">
    <property type="component" value="Unassembled WGS sequence"/>
</dbReference>
<dbReference type="PROSITE" id="PS00061">
    <property type="entry name" value="ADH_SHORT"/>
    <property type="match status" value="1"/>
</dbReference>
<gene>
    <name evidence="4" type="ORF">NC992_07470</name>
</gene>
<dbReference type="SUPFAM" id="SSF51735">
    <property type="entry name" value="NAD(P)-binding Rossmann-fold domains"/>
    <property type="match status" value="1"/>
</dbReference>
<evidence type="ECO:0000256" key="1">
    <source>
        <dbReference type="ARBA" id="ARBA00006484"/>
    </source>
</evidence>
<dbReference type="PRINTS" id="PR00081">
    <property type="entry name" value="GDHRDH"/>
</dbReference>
<evidence type="ECO:0000256" key="2">
    <source>
        <dbReference type="ARBA" id="ARBA00023002"/>
    </source>
</evidence>
<dbReference type="PANTHER" id="PTHR24321:SF8">
    <property type="entry name" value="ESTRADIOL 17-BETA-DEHYDROGENASE 8-RELATED"/>
    <property type="match status" value="1"/>
</dbReference>
<comment type="similarity">
    <text evidence="1 3">Belongs to the short-chain dehydrogenases/reductases (SDR) family.</text>
</comment>
<evidence type="ECO:0000313" key="5">
    <source>
        <dbReference type="Proteomes" id="UP001482513"/>
    </source>
</evidence>
<keyword evidence="2" id="KW-0560">Oxidoreductase</keyword>
<dbReference type="EMBL" id="JAMPKX010000002">
    <property type="protein sequence ID" value="MEP0946706.1"/>
    <property type="molecule type" value="Genomic_DNA"/>
</dbReference>
<dbReference type="RefSeq" id="WP_190696608.1">
    <property type="nucleotide sequence ID" value="NZ_JAMPKX010000002.1"/>
</dbReference>
<protein>
    <submittedName>
        <fullName evidence="4">SDR family oxidoreductase</fullName>
    </submittedName>
</protein>
<evidence type="ECO:0000256" key="3">
    <source>
        <dbReference type="RuleBase" id="RU000363"/>
    </source>
</evidence>
<accession>A0ABV0K1P3</accession>
<dbReference type="Gene3D" id="3.40.50.720">
    <property type="entry name" value="NAD(P)-binding Rossmann-like Domain"/>
    <property type="match status" value="1"/>
</dbReference>
<dbReference type="InterPro" id="IPR020904">
    <property type="entry name" value="Sc_DH/Rdtase_CS"/>
</dbReference>
<name>A0ABV0K1P3_9CYAN</name>
<organism evidence="4 5">
    <name type="scientific">Leptolyngbya subtilissima DQ-A4</name>
    <dbReference type="NCBI Taxonomy" id="2933933"/>
    <lineage>
        <taxon>Bacteria</taxon>
        <taxon>Bacillati</taxon>
        <taxon>Cyanobacteriota</taxon>
        <taxon>Cyanophyceae</taxon>
        <taxon>Leptolyngbyales</taxon>
        <taxon>Leptolyngbyaceae</taxon>
        <taxon>Leptolyngbya group</taxon>
        <taxon>Leptolyngbya</taxon>
    </lineage>
</organism>